<feature type="transmembrane region" description="Helical" evidence="1">
    <location>
        <begin position="129"/>
        <end position="149"/>
    </location>
</feature>
<sequence>MLEQYIDVVIRWLNDSNLEVWMNFLHACELFCSIVFVLISVFMITKLPYLSTVHGNLRILLCCIFFTYNIIALCRVSLLSTQTYNSKVTVVVLQTLFEVSLTSLVLLVAVERWCAKKFIIRYENVPYSIGYMVMFTNCIICIGLTLSFYCKYDQQQSEKADRNSIYKFNYNMVLHANISKFVLSFVFFMWFQMCKPKPSETQNFSAITSLGVKYQFKENVVTCRALKWVYLAFTLFSLTTLPLSVIRHSAIMTQITNPAFEEILNTLIQCLNQLTAIACAVVLTSCLPNLRKQVESSISSMLPKKRSAIYASVEDKKLSSAIYDTKIHFQTLEDIWDVNTKNCRTVTSQLSYPY</sequence>
<dbReference type="Proteomes" id="UP000783686">
    <property type="component" value="Unassembled WGS sequence"/>
</dbReference>
<keyword evidence="1" id="KW-0472">Membrane</keyword>
<keyword evidence="1" id="KW-1133">Transmembrane helix</keyword>
<feature type="transmembrane region" description="Helical" evidence="1">
    <location>
        <begin position="170"/>
        <end position="191"/>
    </location>
</feature>
<evidence type="ECO:0000313" key="2">
    <source>
        <dbReference type="EMBL" id="CAD5220270.1"/>
    </source>
</evidence>
<dbReference type="AlphaFoldDB" id="A0A811KWS4"/>
<dbReference type="Proteomes" id="UP000614601">
    <property type="component" value="Unassembled WGS sequence"/>
</dbReference>
<reference evidence="2" key="1">
    <citation type="submission" date="2020-09" db="EMBL/GenBank/DDBJ databases">
        <authorList>
            <person name="Kikuchi T."/>
        </authorList>
    </citation>
    <scope>NUCLEOTIDE SEQUENCE</scope>
    <source>
        <strain evidence="2">SH1</strain>
    </source>
</reference>
<feature type="transmembrane region" description="Helical" evidence="1">
    <location>
        <begin position="57"/>
        <end position="78"/>
    </location>
</feature>
<comment type="caution">
    <text evidence="2">The sequence shown here is derived from an EMBL/GenBank/DDBJ whole genome shotgun (WGS) entry which is preliminary data.</text>
</comment>
<feature type="transmembrane region" description="Helical" evidence="1">
    <location>
        <begin position="228"/>
        <end position="246"/>
    </location>
</feature>
<organism evidence="2 3">
    <name type="scientific">Bursaphelenchus okinawaensis</name>
    <dbReference type="NCBI Taxonomy" id="465554"/>
    <lineage>
        <taxon>Eukaryota</taxon>
        <taxon>Metazoa</taxon>
        <taxon>Ecdysozoa</taxon>
        <taxon>Nematoda</taxon>
        <taxon>Chromadorea</taxon>
        <taxon>Rhabditida</taxon>
        <taxon>Tylenchina</taxon>
        <taxon>Tylenchomorpha</taxon>
        <taxon>Aphelenchoidea</taxon>
        <taxon>Aphelenchoididae</taxon>
        <taxon>Bursaphelenchus</taxon>
    </lineage>
</organism>
<keyword evidence="1" id="KW-0812">Transmembrane</keyword>
<proteinExistence type="predicted"/>
<gene>
    <name evidence="2" type="ORF">BOKJ2_LOCUS8860</name>
</gene>
<name>A0A811KWS4_9BILA</name>
<dbReference type="PANTHER" id="PTHR47521">
    <property type="entry name" value="SERPENTINE RECEPTOR, CLASS E (EPSILON)-RELATED"/>
    <property type="match status" value="1"/>
</dbReference>
<feature type="transmembrane region" description="Helical" evidence="1">
    <location>
        <begin position="20"/>
        <end position="45"/>
    </location>
</feature>
<feature type="transmembrane region" description="Helical" evidence="1">
    <location>
        <begin position="90"/>
        <end position="109"/>
    </location>
</feature>
<keyword evidence="3" id="KW-1185">Reference proteome</keyword>
<dbReference type="OrthoDB" id="10563492at2759"/>
<dbReference type="EMBL" id="CAJFCW020000004">
    <property type="protein sequence ID" value="CAG9113446.1"/>
    <property type="molecule type" value="Genomic_DNA"/>
</dbReference>
<accession>A0A811KWS4</accession>
<protein>
    <submittedName>
        <fullName evidence="2">Uncharacterized protein</fullName>
    </submittedName>
</protein>
<evidence type="ECO:0000256" key="1">
    <source>
        <dbReference type="SAM" id="Phobius"/>
    </source>
</evidence>
<evidence type="ECO:0000313" key="3">
    <source>
        <dbReference type="Proteomes" id="UP000614601"/>
    </source>
</evidence>
<dbReference type="EMBL" id="CAJFDH010000004">
    <property type="protein sequence ID" value="CAD5220270.1"/>
    <property type="molecule type" value="Genomic_DNA"/>
</dbReference>
<dbReference type="InterPro" id="IPR052860">
    <property type="entry name" value="NRL-GPCR1"/>
</dbReference>